<name>A0A7J6TDB9_PEROL</name>
<dbReference type="EMBL" id="JABANO010011557">
    <property type="protein sequence ID" value="KAF4743274.1"/>
    <property type="molecule type" value="Genomic_DNA"/>
</dbReference>
<feature type="non-terminal residue" evidence="2">
    <location>
        <position position="1"/>
    </location>
</feature>
<feature type="region of interest" description="Disordered" evidence="1">
    <location>
        <begin position="49"/>
        <end position="78"/>
    </location>
</feature>
<feature type="non-terminal residue" evidence="2">
    <location>
        <position position="126"/>
    </location>
</feature>
<feature type="region of interest" description="Disordered" evidence="1">
    <location>
        <begin position="1"/>
        <end position="31"/>
    </location>
</feature>
<accession>A0A7J6TDB9</accession>
<proteinExistence type="predicted"/>
<dbReference type="Proteomes" id="UP000553632">
    <property type="component" value="Unassembled WGS sequence"/>
</dbReference>
<evidence type="ECO:0000313" key="3">
    <source>
        <dbReference type="Proteomes" id="UP000553632"/>
    </source>
</evidence>
<protein>
    <submittedName>
        <fullName evidence="2">Uncharacterized protein</fullName>
    </submittedName>
</protein>
<comment type="caution">
    <text evidence="2">The sequence shown here is derived from an EMBL/GenBank/DDBJ whole genome shotgun (WGS) entry which is preliminary data.</text>
</comment>
<feature type="compositionally biased region" description="Acidic residues" evidence="1">
    <location>
        <begin position="1"/>
        <end position="13"/>
    </location>
</feature>
<keyword evidence="3" id="KW-1185">Reference proteome</keyword>
<dbReference type="AlphaFoldDB" id="A0A7J6TDB9"/>
<feature type="compositionally biased region" description="Basic and acidic residues" evidence="1">
    <location>
        <begin position="14"/>
        <end position="30"/>
    </location>
</feature>
<feature type="compositionally biased region" description="Basic and acidic residues" evidence="1">
    <location>
        <begin position="56"/>
        <end position="74"/>
    </location>
</feature>
<sequence>DAEPQPDDAEYGEDDRSQDVEADGWSRRPDEYDEGFGWRWGYAKHDGPNGWYGGHAGHDAEHGDGPLEDGRHDGQGSWRSSAMIRGRVTLAVFVVVPSPSPPSGAAIISTSLTLLQKLHFLHLSST</sequence>
<organism evidence="2 3">
    <name type="scientific">Perkinsus olseni</name>
    <name type="common">Perkinsus atlanticus</name>
    <dbReference type="NCBI Taxonomy" id="32597"/>
    <lineage>
        <taxon>Eukaryota</taxon>
        <taxon>Sar</taxon>
        <taxon>Alveolata</taxon>
        <taxon>Perkinsozoa</taxon>
        <taxon>Perkinsea</taxon>
        <taxon>Perkinsida</taxon>
        <taxon>Perkinsidae</taxon>
        <taxon>Perkinsus</taxon>
    </lineage>
</organism>
<evidence type="ECO:0000256" key="1">
    <source>
        <dbReference type="SAM" id="MobiDB-lite"/>
    </source>
</evidence>
<evidence type="ECO:0000313" key="2">
    <source>
        <dbReference type="EMBL" id="KAF4743274.1"/>
    </source>
</evidence>
<gene>
    <name evidence="2" type="ORF">FOZ63_015272</name>
</gene>
<reference evidence="2 3" key="1">
    <citation type="submission" date="2020-04" db="EMBL/GenBank/DDBJ databases">
        <title>Perkinsus olseni comparative genomics.</title>
        <authorList>
            <person name="Bogema D.R."/>
        </authorList>
    </citation>
    <scope>NUCLEOTIDE SEQUENCE [LARGE SCALE GENOMIC DNA]</scope>
    <source>
        <strain evidence="2 3">ATCC PRA-207</strain>
    </source>
</reference>